<dbReference type="Proteomes" id="UP000887565">
    <property type="component" value="Unplaced"/>
</dbReference>
<accession>A0A915KA33</accession>
<reference evidence="2" key="1">
    <citation type="submission" date="2022-11" db="UniProtKB">
        <authorList>
            <consortium name="WormBaseParasite"/>
        </authorList>
    </citation>
    <scope>IDENTIFICATION</scope>
</reference>
<dbReference type="WBParaSite" id="nRc.2.0.1.t34773-RA">
    <property type="protein sequence ID" value="nRc.2.0.1.t34773-RA"/>
    <property type="gene ID" value="nRc.2.0.1.g34773"/>
</dbReference>
<name>A0A915KA33_ROMCU</name>
<organism evidence="1 2">
    <name type="scientific">Romanomermis culicivorax</name>
    <name type="common">Nematode worm</name>
    <dbReference type="NCBI Taxonomy" id="13658"/>
    <lineage>
        <taxon>Eukaryota</taxon>
        <taxon>Metazoa</taxon>
        <taxon>Ecdysozoa</taxon>
        <taxon>Nematoda</taxon>
        <taxon>Enoplea</taxon>
        <taxon>Dorylaimia</taxon>
        <taxon>Mermithida</taxon>
        <taxon>Mermithoidea</taxon>
        <taxon>Mermithidae</taxon>
        <taxon>Romanomermis</taxon>
    </lineage>
</organism>
<proteinExistence type="predicted"/>
<evidence type="ECO:0000313" key="2">
    <source>
        <dbReference type="WBParaSite" id="nRc.2.0.1.t34773-RA"/>
    </source>
</evidence>
<sequence>MGRYFIYPDRSGPAFKTVVLLVWECKKDELEYRVSWTIPVALYQKCPKSFCTTELVIFIILMARVDSYLMYVPLHGTISVMSHLT</sequence>
<dbReference type="AlphaFoldDB" id="A0A915KA33"/>
<evidence type="ECO:0000313" key="1">
    <source>
        <dbReference type="Proteomes" id="UP000887565"/>
    </source>
</evidence>
<protein>
    <submittedName>
        <fullName evidence="2">Uncharacterized protein</fullName>
    </submittedName>
</protein>
<keyword evidence="1" id="KW-1185">Reference proteome</keyword>